<evidence type="ECO:0000256" key="1">
    <source>
        <dbReference type="SAM" id="MobiDB-lite"/>
    </source>
</evidence>
<feature type="region of interest" description="Disordered" evidence="1">
    <location>
        <begin position="483"/>
        <end position="568"/>
    </location>
</feature>
<evidence type="ECO:0000313" key="2">
    <source>
        <dbReference type="EMBL" id="TRM62536.1"/>
    </source>
</evidence>
<dbReference type="STRING" id="97359.A0A550CCX2"/>
<dbReference type="OrthoDB" id="1638493at2759"/>
<dbReference type="Proteomes" id="UP000320762">
    <property type="component" value="Unassembled WGS sequence"/>
</dbReference>
<protein>
    <submittedName>
        <fullName evidence="2">Uncharacterized protein</fullName>
    </submittedName>
</protein>
<accession>A0A550CCX2</accession>
<reference evidence="2 3" key="1">
    <citation type="journal article" date="2019" name="New Phytol.">
        <title>Comparative genomics reveals unique wood-decay strategies and fruiting body development in the Schizophyllaceae.</title>
        <authorList>
            <person name="Almasi E."/>
            <person name="Sahu N."/>
            <person name="Krizsan K."/>
            <person name="Balint B."/>
            <person name="Kovacs G.M."/>
            <person name="Kiss B."/>
            <person name="Cseklye J."/>
            <person name="Drula E."/>
            <person name="Henrissat B."/>
            <person name="Nagy I."/>
            <person name="Chovatia M."/>
            <person name="Adam C."/>
            <person name="LaButti K."/>
            <person name="Lipzen A."/>
            <person name="Riley R."/>
            <person name="Grigoriev I.V."/>
            <person name="Nagy L.G."/>
        </authorList>
    </citation>
    <scope>NUCLEOTIDE SEQUENCE [LARGE SCALE GENOMIC DNA]</scope>
    <source>
        <strain evidence="2 3">NL-1724</strain>
    </source>
</reference>
<sequence length="568" mass="61933">MAATIEIIPHSESIHMYGAPDTNDAYTVSGVVRITPTSSLSFFERPQPRQILLQSLIVTFEGHSETLTPTHGYRAVRLCTTTSQLVPNEPIQLTNDDLSNDRDKACSYDFVFNIPVGGWLPESTHLRRGFGTRYVLHAAAVFANAGPASPWTSLCVPFFARTRSAECLHRITVRRYGKHPSLRCYANEQAAASERGTATYVVPTPVREHISAPAIPEETISAIQTLVSVPEFADVDEETLNGLDGGQCKRLQIPSFSLDIEQSESFRAHASDMYAQRYPLPSEEEQPPEVPLLDGHPDAPDFAMFLPEAKETDVLTRTFSLLHPHTPVDQQLGDSNTCFARDAEPSNSPTWYTLQARIPYMRGASGTPDDKWAGRKVLKSTGTSPLFTIAHALRFAVTVVYELESGEQARAVLKFDVPLRFSRTPPPPAPSPARVALLPSTTAEDAPAPSLQGSAPYAASTALPAYSNLYDSSGNQKIDYSDFLPRYAPSEGSSPAELPDYEHSKADENSTSVTEVETDAGSSSQLVVDVTDGEGSSKAPLAETDKNLYEPDNVDELDDSDENSPLLS</sequence>
<comment type="caution">
    <text evidence="2">The sequence shown here is derived from an EMBL/GenBank/DDBJ whole genome shotgun (WGS) entry which is preliminary data.</text>
</comment>
<gene>
    <name evidence="2" type="ORF">BD626DRAFT_497727</name>
</gene>
<name>A0A550CCX2_9AGAR</name>
<keyword evidence="3" id="KW-1185">Reference proteome</keyword>
<proteinExistence type="predicted"/>
<feature type="compositionally biased region" description="Acidic residues" evidence="1">
    <location>
        <begin position="552"/>
        <end position="562"/>
    </location>
</feature>
<organism evidence="2 3">
    <name type="scientific">Schizophyllum amplum</name>
    <dbReference type="NCBI Taxonomy" id="97359"/>
    <lineage>
        <taxon>Eukaryota</taxon>
        <taxon>Fungi</taxon>
        <taxon>Dikarya</taxon>
        <taxon>Basidiomycota</taxon>
        <taxon>Agaricomycotina</taxon>
        <taxon>Agaricomycetes</taxon>
        <taxon>Agaricomycetidae</taxon>
        <taxon>Agaricales</taxon>
        <taxon>Schizophyllaceae</taxon>
        <taxon>Schizophyllum</taxon>
    </lineage>
</organism>
<feature type="compositionally biased region" description="Polar residues" evidence="1">
    <location>
        <begin position="509"/>
        <end position="526"/>
    </location>
</feature>
<dbReference type="EMBL" id="VDMD01000012">
    <property type="protein sequence ID" value="TRM62536.1"/>
    <property type="molecule type" value="Genomic_DNA"/>
</dbReference>
<dbReference type="AlphaFoldDB" id="A0A550CCX2"/>
<evidence type="ECO:0000313" key="3">
    <source>
        <dbReference type="Proteomes" id="UP000320762"/>
    </source>
</evidence>